<dbReference type="PANTHER" id="PTHR10242:SF2">
    <property type="entry name" value="N-GLYCOSYLASE_DNA LYASE"/>
    <property type="match status" value="1"/>
</dbReference>
<keyword evidence="3" id="KW-0227">DNA damage</keyword>
<name>A0A645BXM5_9ZZZZ</name>
<keyword evidence="8" id="KW-0326">Glycosidase</keyword>
<dbReference type="InterPro" id="IPR003265">
    <property type="entry name" value="HhH-GPD_domain"/>
</dbReference>
<evidence type="ECO:0000256" key="3">
    <source>
        <dbReference type="ARBA" id="ARBA00022763"/>
    </source>
</evidence>
<organism evidence="11">
    <name type="scientific">bioreactor metagenome</name>
    <dbReference type="NCBI Taxonomy" id="1076179"/>
    <lineage>
        <taxon>unclassified sequences</taxon>
        <taxon>metagenomes</taxon>
        <taxon>ecological metagenomes</taxon>
    </lineage>
</organism>
<dbReference type="SMART" id="SM00478">
    <property type="entry name" value="ENDO3c"/>
    <property type="match status" value="1"/>
</dbReference>
<dbReference type="SUPFAM" id="SSF55945">
    <property type="entry name" value="TATA-box binding protein-like"/>
    <property type="match status" value="1"/>
</dbReference>
<dbReference type="InterPro" id="IPR023170">
    <property type="entry name" value="HhH_base_excis_C"/>
</dbReference>
<feature type="domain" description="HhH-GPD" evidence="10">
    <location>
        <begin position="112"/>
        <end position="261"/>
    </location>
</feature>
<dbReference type="Pfam" id="PF07934">
    <property type="entry name" value="OGG_N"/>
    <property type="match status" value="1"/>
</dbReference>
<keyword evidence="6" id="KW-0456">Lyase</keyword>
<protein>
    <recommendedName>
        <fullName evidence="2">DNA-(apurinic or apyrimidinic site) lyase</fullName>
        <ecNumber evidence="2">4.2.99.18</ecNumber>
    </recommendedName>
</protein>
<keyword evidence="4" id="KW-0378">Hydrolase</keyword>
<keyword evidence="5" id="KW-0234">DNA repair</keyword>
<dbReference type="Gene3D" id="3.30.310.260">
    <property type="match status" value="1"/>
</dbReference>
<dbReference type="GO" id="GO:0006284">
    <property type="term" value="P:base-excision repair"/>
    <property type="evidence" value="ECO:0007669"/>
    <property type="project" value="InterPro"/>
</dbReference>
<dbReference type="Gene3D" id="1.10.1670.10">
    <property type="entry name" value="Helix-hairpin-Helix base-excision DNA repair enzymes (C-terminal)"/>
    <property type="match status" value="1"/>
</dbReference>
<accession>A0A645BXM5</accession>
<dbReference type="SUPFAM" id="SSF48150">
    <property type="entry name" value="DNA-glycosylase"/>
    <property type="match status" value="1"/>
</dbReference>
<dbReference type="EC" id="4.2.99.18" evidence="2"/>
<dbReference type="Gene3D" id="1.10.340.30">
    <property type="entry name" value="Hypothetical protein, domain 2"/>
    <property type="match status" value="1"/>
</dbReference>
<proteinExistence type="inferred from homology"/>
<evidence type="ECO:0000256" key="1">
    <source>
        <dbReference type="ARBA" id="ARBA00010679"/>
    </source>
</evidence>
<comment type="caution">
    <text evidence="11">The sequence shown here is derived from an EMBL/GenBank/DDBJ whole genome shotgun (WGS) entry which is preliminary data.</text>
</comment>
<dbReference type="PANTHER" id="PTHR10242">
    <property type="entry name" value="8-OXOGUANINE DNA GLYCOSYLASE"/>
    <property type="match status" value="1"/>
</dbReference>
<evidence type="ECO:0000259" key="10">
    <source>
        <dbReference type="SMART" id="SM00478"/>
    </source>
</evidence>
<comment type="catalytic activity">
    <reaction evidence="9">
        <text>2'-deoxyribonucleotide-(2'-deoxyribose 5'-phosphate)-2'-deoxyribonucleotide-DNA = a 3'-end 2'-deoxyribonucleotide-(2,3-dehydro-2,3-deoxyribose 5'-phosphate)-DNA + a 5'-end 5'-phospho-2'-deoxyribonucleoside-DNA + H(+)</text>
        <dbReference type="Rhea" id="RHEA:66592"/>
        <dbReference type="Rhea" id="RHEA-COMP:13180"/>
        <dbReference type="Rhea" id="RHEA-COMP:16897"/>
        <dbReference type="Rhea" id="RHEA-COMP:17067"/>
        <dbReference type="ChEBI" id="CHEBI:15378"/>
        <dbReference type="ChEBI" id="CHEBI:136412"/>
        <dbReference type="ChEBI" id="CHEBI:157695"/>
        <dbReference type="ChEBI" id="CHEBI:167181"/>
        <dbReference type="EC" id="4.2.99.18"/>
    </reaction>
</comment>
<evidence type="ECO:0000313" key="11">
    <source>
        <dbReference type="EMBL" id="MPM66474.1"/>
    </source>
</evidence>
<evidence type="ECO:0000256" key="5">
    <source>
        <dbReference type="ARBA" id="ARBA00023204"/>
    </source>
</evidence>
<sequence>MEFIPKQEFNLEKIADSGQCFRLKRLEPGHFRLTARERCVELTERADAWVLDCPTVEFDGLWRSYFDLDTDYAALRAAVPEKDAYLTAAAKFGTGIRILRQDPWEMLVTFIISQRKNIPAIRACVEALCVRYGESLGREYAFPTPAALSRAGEEGLRTCALGYRAGYVLAAARLVQTGALDLGALASLGDAELLEALIAVPGVGAKVASCVSLFGYHRIAAFPRDVWINRVVREHYRGRFPLYRYKGFAGVMQQYLFYYARYEGKNVTV</sequence>
<evidence type="ECO:0000256" key="4">
    <source>
        <dbReference type="ARBA" id="ARBA00022801"/>
    </source>
</evidence>
<evidence type="ECO:0000256" key="9">
    <source>
        <dbReference type="ARBA" id="ARBA00044632"/>
    </source>
</evidence>
<reference evidence="11" key="1">
    <citation type="submission" date="2019-08" db="EMBL/GenBank/DDBJ databases">
        <authorList>
            <person name="Kucharzyk K."/>
            <person name="Murdoch R.W."/>
            <person name="Higgins S."/>
            <person name="Loffler F."/>
        </authorList>
    </citation>
    <scope>NUCLEOTIDE SEQUENCE</scope>
</reference>
<evidence type="ECO:0000256" key="8">
    <source>
        <dbReference type="ARBA" id="ARBA00023295"/>
    </source>
</evidence>
<evidence type="ECO:0000256" key="6">
    <source>
        <dbReference type="ARBA" id="ARBA00023239"/>
    </source>
</evidence>
<dbReference type="GO" id="GO:0140078">
    <property type="term" value="F:class I DNA-(apurinic or apyrimidinic site) endonuclease activity"/>
    <property type="evidence" value="ECO:0007669"/>
    <property type="project" value="UniProtKB-EC"/>
</dbReference>
<dbReference type="EMBL" id="VSSQ01021106">
    <property type="protein sequence ID" value="MPM66474.1"/>
    <property type="molecule type" value="Genomic_DNA"/>
</dbReference>
<evidence type="ECO:0000256" key="7">
    <source>
        <dbReference type="ARBA" id="ARBA00023268"/>
    </source>
</evidence>
<dbReference type="InterPro" id="IPR012904">
    <property type="entry name" value="OGG_N"/>
</dbReference>
<dbReference type="CDD" id="cd00056">
    <property type="entry name" value="ENDO3c"/>
    <property type="match status" value="1"/>
</dbReference>
<dbReference type="GO" id="GO:0008534">
    <property type="term" value="F:oxidized purine nucleobase lesion DNA N-glycosylase activity"/>
    <property type="evidence" value="ECO:0007669"/>
    <property type="project" value="InterPro"/>
</dbReference>
<dbReference type="InterPro" id="IPR052054">
    <property type="entry name" value="Oxidative_DNA_repair_enzyme"/>
</dbReference>
<gene>
    <name evidence="11" type="ORF">SDC9_113381</name>
</gene>
<dbReference type="AlphaFoldDB" id="A0A645BXM5"/>
<keyword evidence="7" id="KW-0511">Multifunctional enzyme</keyword>
<comment type="similarity">
    <text evidence="1">Belongs to the type-1 OGG1 family.</text>
</comment>
<dbReference type="Pfam" id="PF00730">
    <property type="entry name" value="HhH-GPD"/>
    <property type="match status" value="1"/>
</dbReference>
<dbReference type="GO" id="GO:0006289">
    <property type="term" value="P:nucleotide-excision repair"/>
    <property type="evidence" value="ECO:0007669"/>
    <property type="project" value="InterPro"/>
</dbReference>
<dbReference type="InterPro" id="IPR011257">
    <property type="entry name" value="DNA_glycosylase"/>
</dbReference>
<dbReference type="GO" id="GO:0003684">
    <property type="term" value="F:damaged DNA binding"/>
    <property type="evidence" value="ECO:0007669"/>
    <property type="project" value="InterPro"/>
</dbReference>
<evidence type="ECO:0000256" key="2">
    <source>
        <dbReference type="ARBA" id="ARBA00012720"/>
    </source>
</evidence>